<dbReference type="EMBL" id="CAJNNW010036541">
    <property type="protein sequence ID" value="CAE8735361.1"/>
    <property type="molecule type" value="Genomic_DNA"/>
</dbReference>
<dbReference type="CDD" id="cd20533">
    <property type="entry name" value="CYCLIN_CCNL_rpt2"/>
    <property type="match status" value="1"/>
</dbReference>
<feature type="compositionally biased region" description="Basic residues" evidence="2">
    <location>
        <begin position="334"/>
        <end position="351"/>
    </location>
</feature>
<comment type="similarity">
    <text evidence="1">Belongs to the cyclin family.</text>
</comment>
<protein>
    <recommendedName>
        <fullName evidence="3">Cyclin-like domain-containing protein</fullName>
    </recommendedName>
</protein>
<feature type="region of interest" description="Disordered" evidence="2">
    <location>
        <begin position="325"/>
        <end position="359"/>
    </location>
</feature>
<dbReference type="InterPro" id="IPR006671">
    <property type="entry name" value="Cyclin_N"/>
</dbReference>
<feature type="domain" description="Cyclin-like" evidence="3">
    <location>
        <begin position="162"/>
        <end position="249"/>
    </location>
</feature>
<feature type="region of interest" description="Disordered" evidence="2">
    <location>
        <begin position="266"/>
        <end position="299"/>
    </location>
</feature>
<reference evidence="4" key="1">
    <citation type="submission" date="2021-02" db="EMBL/GenBank/DDBJ databases">
        <authorList>
            <person name="Dougan E. K."/>
            <person name="Rhodes N."/>
            <person name="Thang M."/>
            <person name="Chan C."/>
        </authorList>
    </citation>
    <scope>NUCLEOTIDE SEQUENCE</scope>
</reference>
<evidence type="ECO:0000313" key="4">
    <source>
        <dbReference type="EMBL" id="CAE8735361.1"/>
    </source>
</evidence>
<dbReference type="AlphaFoldDB" id="A0A813LJ73"/>
<dbReference type="SMART" id="SM00385">
    <property type="entry name" value="CYCLIN"/>
    <property type="match status" value="2"/>
</dbReference>
<gene>
    <name evidence="4" type="ORF">PGLA2088_LOCUS47790</name>
</gene>
<evidence type="ECO:0000256" key="2">
    <source>
        <dbReference type="SAM" id="MobiDB-lite"/>
    </source>
</evidence>
<sequence length="359" mass="39963">AMVVLVPEEVLRRTPSREHGIRRASERELRGFGAVLIQQASVLLRLPQTTCVSAVAIYQRFFFRRSFADFDARMAAAAAVLLASKVEETHRRLRDVVVVFHRLHMRSVIEGGKPAYAGRPTPATDPAGLDMLEMKQAIMAVERHMLQELGFAVSALLEHPHKYVLQFVKSLKRSTDFVLCELAQTSWNYLNDSMRTSLCCEYQPHQIATAAIFLAARKLGLKLPHNPPWWAVFDTEHEVMCRIARVICGLYRRPPPQFIHAQRRPLQFQSSPPPGTGCDTPGTPGLLRSPSDEGPGGVGSVGRFCMPSFSAGDGALDPARIAELLREDQASPRSRSRSRSPKPAAAKKRVVKLVVTRTR</sequence>
<dbReference type="Gene3D" id="1.10.472.10">
    <property type="entry name" value="Cyclin-like"/>
    <property type="match status" value="2"/>
</dbReference>
<feature type="compositionally biased region" description="Low complexity" evidence="2">
    <location>
        <begin position="276"/>
        <end position="285"/>
    </location>
</feature>
<name>A0A813LJ73_POLGL</name>
<dbReference type="PIRSF" id="PIRSF036580">
    <property type="entry name" value="Cyclin_L"/>
    <property type="match status" value="1"/>
</dbReference>
<dbReference type="Proteomes" id="UP000626109">
    <property type="component" value="Unassembled WGS sequence"/>
</dbReference>
<dbReference type="FunFam" id="1.10.472.10:FF:000031">
    <property type="entry name" value="cyclin-L1-1-like isoform X1"/>
    <property type="match status" value="1"/>
</dbReference>
<feature type="domain" description="Cyclin-like" evidence="3">
    <location>
        <begin position="35"/>
        <end position="147"/>
    </location>
</feature>
<dbReference type="PANTHER" id="PTHR10026">
    <property type="entry name" value="CYCLIN"/>
    <property type="match status" value="1"/>
</dbReference>
<dbReference type="InterPro" id="IPR043198">
    <property type="entry name" value="Cyclin/Ssn8"/>
</dbReference>
<dbReference type="SUPFAM" id="SSF47954">
    <property type="entry name" value="Cyclin-like"/>
    <property type="match status" value="2"/>
</dbReference>
<evidence type="ECO:0000259" key="3">
    <source>
        <dbReference type="SMART" id="SM00385"/>
    </source>
</evidence>
<dbReference type="GO" id="GO:0006357">
    <property type="term" value="P:regulation of transcription by RNA polymerase II"/>
    <property type="evidence" value="ECO:0007669"/>
    <property type="project" value="InterPro"/>
</dbReference>
<keyword evidence="1" id="KW-0195">Cyclin</keyword>
<dbReference type="GO" id="GO:0016538">
    <property type="term" value="F:cyclin-dependent protein serine/threonine kinase regulator activity"/>
    <property type="evidence" value="ECO:0007669"/>
    <property type="project" value="InterPro"/>
</dbReference>
<dbReference type="Pfam" id="PF00134">
    <property type="entry name" value="Cyclin_N"/>
    <property type="match status" value="1"/>
</dbReference>
<accession>A0A813LJ73</accession>
<evidence type="ECO:0000256" key="1">
    <source>
        <dbReference type="RuleBase" id="RU000383"/>
    </source>
</evidence>
<evidence type="ECO:0000313" key="5">
    <source>
        <dbReference type="Proteomes" id="UP000626109"/>
    </source>
</evidence>
<dbReference type="InterPro" id="IPR013763">
    <property type="entry name" value="Cyclin-like_dom"/>
</dbReference>
<dbReference type="InterPro" id="IPR036915">
    <property type="entry name" value="Cyclin-like_sf"/>
</dbReference>
<comment type="caution">
    <text evidence="4">The sequence shown here is derived from an EMBL/GenBank/DDBJ whole genome shotgun (WGS) entry which is preliminary data.</text>
</comment>
<organism evidence="4 5">
    <name type="scientific">Polarella glacialis</name>
    <name type="common">Dinoflagellate</name>
    <dbReference type="NCBI Taxonomy" id="89957"/>
    <lineage>
        <taxon>Eukaryota</taxon>
        <taxon>Sar</taxon>
        <taxon>Alveolata</taxon>
        <taxon>Dinophyceae</taxon>
        <taxon>Suessiales</taxon>
        <taxon>Suessiaceae</taxon>
        <taxon>Polarella</taxon>
    </lineage>
</organism>
<proteinExistence type="inferred from homology"/>
<feature type="non-terminal residue" evidence="4">
    <location>
        <position position="1"/>
    </location>
</feature>